<keyword evidence="2" id="KW-1185">Reference proteome</keyword>
<dbReference type="EMBL" id="JAPDGR010000249">
    <property type="protein sequence ID" value="KAJ2992767.1"/>
    <property type="molecule type" value="Genomic_DNA"/>
</dbReference>
<dbReference type="Proteomes" id="UP001143856">
    <property type="component" value="Unassembled WGS sequence"/>
</dbReference>
<reference evidence="1" key="1">
    <citation type="submission" date="2022-10" db="EMBL/GenBank/DDBJ databases">
        <title>Genome Sequence of Xylaria curta.</title>
        <authorList>
            <person name="Buettner E."/>
        </authorList>
    </citation>
    <scope>NUCLEOTIDE SEQUENCE</scope>
    <source>
        <strain evidence="1">Babe10</strain>
    </source>
</reference>
<evidence type="ECO:0000313" key="2">
    <source>
        <dbReference type="Proteomes" id="UP001143856"/>
    </source>
</evidence>
<accession>A0ACC1PIR6</accession>
<evidence type="ECO:0000313" key="1">
    <source>
        <dbReference type="EMBL" id="KAJ2992767.1"/>
    </source>
</evidence>
<protein>
    <submittedName>
        <fullName evidence="1">Uncharacterized protein</fullName>
    </submittedName>
</protein>
<organism evidence="1 2">
    <name type="scientific">Xylaria curta</name>
    <dbReference type="NCBI Taxonomy" id="42375"/>
    <lineage>
        <taxon>Eukaryota</taxon>
        <taxon>Fungi</taxon>
        <taxon>Dikarya</taxon>
        <taxon>Ascomycota</taxon>
        <taxon>Pezizomycotina</taxon>
        <taxon>Sordariomycetes</taxon>
        <taxon>Xylariomycetidae</taxon>
        <taxon>Xylariales</taxon>
        <taxon>Xylariaceae</taxon>
        <taxon>Xylaria</taxon>
    </lineage>
</organism>
<name>A0ACC1PIR6_9PEZI</name>
<gene>
    <name evidence="1" type="ORF">NUW58_g2056</name>
</gene>
<proteinExistence type="predicted"/>
<comment type="caution">
    <text evidence="1">The sequence shown here is derived from an EMBL/GenBank/DDBJ whole genome shotgun (WGS) entry which is preliminary data.</text>
</comment>
<sequence length="227" mass="26395">MASNVEENRRLLSALELPECEGPKLKAFPYRNSPITWIEQISQPSDQSPSQAQGHVFKVEINSRIYALKVFKFFKPSTYRHTLGPIRQRDVPDLLLGFHTDPFYAECRAYAQIETQRKSQGLKRKDIADCYGFMALTRADEEVLEDYGIDLWWDIPPDDEYRKTAEGSPARALVKEYIEEDVEMDERTRKHMLTCVKWMNRNKILVNDIHVGNFKGGTRPVIGWEHC</sequence>